<feature type="region of interest" description="Disordered" evidence="1">
    <location>
        <begin position="610"/>
        <end position="790"/>
    </location>
</feature>
<feature type="signal peptide" evidence="2">
    <location>
        <begin position="1"/>
        <end position="19"/>
    </location>
</feature>
<evidence type="ECO:0000256" key="1">
    <source>
        <dbReference type="SAM" id="MobiDB-lite"/>
    </source>
</evidence>
<name>Q4N9D6_THEPA</name>
<dbReference type="Proteomes" id="UP000001949">
    <property type="component" value="Unassembled WGS sequence"/>
</dbReference>
<sequence>MNCFYILLFIFSLFKTAFSQTKPPGLPCVLNISGNNDRTKIDIDDKDSSVTIFTPTNGTEVLEVVYGSQVLWKRTKLTKFLRLLTYKRGNSLYYLQLFFSRGGKIYAQTMSTDGEKWINSTTFRLTKRNSMELFGDLNLTSGSSEDENPYENPDQVRQEGAENEPNYADSVILQPKKGESDEDTSESDSSSTKSEPSLKSESDASTTKSEPSDKNKLKSFGKYLKNLARKGPKKKGESTSNTDSEGESSGESTPINKEAKKPPQSKYRVEYEDLANLGPKPSETETGPKLPKRSPPVPPVRTVSLENKQVEAGTRPSSPTRLSPIPEPRTLFPNKTTSETETGSKLPKRPPEPPVRTVSLQNKQVGNSASYVSSSDSENSETDEKPKNRKRRRINFFRRGRNNNNTEKSVKEDPIYSTIDLQPGQQSDQTSDESTPDELSEPSIEESNKTKMRPKRGTSNSLNRVRKLFSRRKKSKTQMNEVELDLAGDLEGIARVKHVTEIDIPVTEMIIFGGNLVKKITDRFQTVWKHERKSLPLRQVLLFAKPGYQSLLHLNTKPSLFEGNPRMYEDIEGQWLEITLERFLTKLGMSAFNEVDTYYENKKITSDTFEIPEEFTKPDPNGSSGLEPGSRRSSTSSTGSESNYSVRSIEPHDSPTSEQIGPVETDDTESVSGGASPQAPAESIYTTVTPPPKPPRLYIYTPKSSNGDIIPEQESGPATVTPYESSTGKTLGESGGDVHSTLGSKSSDSQSSGSSFERISTPDLENLPPDSSIRPLLMDEGLNLYSSDGF</sequence>
<dbReference type="EMBL" id="AAGK01000001">
    <property type="protein sequence ID" value="EAN33422.1"/>
    <property type="molecule type" value="Genomic_DNA"/>
</dbReference>
<evidence type="ECO:0000313" key="3">
    <source>
        <dbReference type="EMBL" id="EAN33422.1"/>
    </source>
</evidence>
<feature type="compositionally biased region" description="Basic and acidic residues" evidence="1">
    <location>
        <begin position="257"/>
        <end position="271"/>
    </location>
</feature>
<dbReference type="eggNOG" id="ENOG502RWN3">
    <property type="taxonomic scope" value="Eukaryota"/>
</dbReference>
<evidence type="ECO:0000256" key="2">
    <source>
        <dbReference type="SAM" id="SignalP"/>
    </source>
</evidence>
<dbReference type="VEuPathDB" id="PiroplasmaDB:TpMuguga_01g00178"/>
<keyword evidence="2" id="KW-0732">Signal</keyword>
<feature type="region of interest" description="Disordered" evidence="1">
    <location>
        <begin position="136"/>
        <end position="464"/>
    </location>
</feature>
<feature type="compositionally biased region" description="Low complexity" evidence="1">
    <location>
        <begin position="238"/>
        <end position="253"/>
    </location>
</feature>
<dbReference type="OMA" id="RMYEDIE"/>
<protein>
    <submittedName>
        <fullName evidence="3">Uncharacterized protein</fullName>
    </submittedName>
</protein>
<feature type="compositionally biased region" description="Polar residues" evidence="1">
    <location>
        <begin position="419"/>
        <end position="429"/>
    </location>
</feature>
<feature type="chain" id="PRO_5004241694" evidence="2">
    <location>
        <begin position="20"/>
        <end position="790"/>
    </location>
</feature>
<feature type="compositionally biased region" description="Low complexity" evidence="1">
    <location>
        <begin position="631"/>
        <end position="640"/>
    </location>
</feature>
<accession>Q4N9D6</accession>
<evidence type="ECO:0000313" key="4">
    <source>
        <dbReference type="Proteomes" id="UP000001949"/>
    </source>
</evidence>
<organism evidence="3 4">
    <name type="scientific">Theileria parva</name>
    <name type="common">East coast fever infection agent</name>
    <dbReference type="NCBI Taxonomy" id="5875"/>
    <lineage>
        <taxon>Eukaryota</taxon>
        <taxon>Sar</taxon>
        <taxon>Alveolata</taxon>
        <taxon>Apicomplexa</taxon>
        <taxon>Aconoidasida</taxon>
        <taxon>Piroplasmida</taxon>
        <taxon>Theileriidae</taxon>
        <taxon>Theileria</taxon>
    </lineage>
</organism>
<feature type="compositionally biased region" description="Low complexity" evidence="1">
    <location>
        <begin position="368"/>
        <end position="377"/>
    </location>
</feature>
<gene>
    <name evidence="3" type="ordered locus">TP01_0178</name>
</gene>
<feature type="compositionally biased region" description="Basic residues" evidence="1">
    <location>
        <begin position="387"/>
        <end position="401"/>
    </location>
</feature>
<dbReference type="KEGG" id="tpv:TP01_0178"/>
<dbReference type="InParanoid" id="Q4N9D6"/>
<proteinExistence type="predicted"/>
<comment type="caution">
    <text evidence="3">The sequence shown here is derived from an EMBL/GenBank/DDBJ whole genome shotgun (WGS) entry which is preliminary data.</text>
</comment>
<reference evidence="3 4" key="1">
    <citation type="journal article" date="2005" name="Science">
        <title>Genome sequence of Theileria parva, a bovine pathogen that transforms lymphocytes.</title>
        <authorList>
            <person name="Gardner M.J."/>
            <person name="Bishop R."/>
            <person name="Shah T."/>
            <person name="de Villiers E.P."/>
            <person name="Carlton J.M."/>
            <person name="Hall N."/>
            <person name="Ren Q."/>
            <person name="Paulsen I.T."/>
            <person name="Pain A."/>
            <person name="Berriman M."/>
            <person name="Wilson R.J.M."/>
            <person name="Sato S."/>
            <person name="Ralph S.A."/>
            <person name="Mann D.J."/>
            <person name="Xiong Z."/>
            <person name="Shallom S.J."/>
            <person name="Weidman J."/>
            <person name="Jiang L."/>
            <person name="Lynn J."/>
            <person name="Weaver B."/>
            <person name="Shoaibi A."/>
            <person name="Domingo A.R."/>
            <person name="Wasawo D."/>
            <person name="Crabtree J."/>
            <person name="Wortman J.R."/>
            <person name="Haas B."/>
            <person name="Angiuoli S.V."/>
            <person name="Creasy T.H."/>
            <person name="Lu C."/>
            <person name="Suh B."/>
            <person name="Silva J.C."/>
            <person name="Utterback T.R."/>
            <person name="Feldblyum T.V."/>
            <person name="Pertea M."/>
            <person name="Allen J."/>
            <person name="Nierman W.C."/>
            <person name="Taracha E.L.N."/>
            <person name="Salzberg S.L."/>
            <person name="White O.R."/>
            <person name="Fitzhugh H.A."/>
            <person name="Morzaria S."/>
            <person name="Venter J.C."/>
            <person name="Fraser C.M."/>
            <person name="Nene V."/>
        </authorList>
    </citation>
    <scope>NUCLEOTIDE SEQUENCE [LARGE SCALE GENOMIC DNA]</scope>
    <source>
        <strain evidence="3 4">Muguga</strain>
    </source>
</reference>
<dbReference type="RefSeq" id="XP_765705.1">
    <property type="nucleotide sequence ID" value="XM_760612.1"/>
</dbReference>
<dbReference type="Pfam" id="PF04385">
    <property type="entry name" value="FAINT"/>
    <property type="match status" value="2"/>
</dbReference>
<feature type="compositionally biased region" description="Polar residues" evidence="1">
    <location>
        <begin position="358"/>
        <end position="367"/>
    </location>
</feature>
<dbReference type="GeneID" id="3503056"/>
<keyword evidence="4" id="KW-1185">Reference proteome</keyword>
<feature type="compositionally biased region" description="Acidic residues" evidence="1">
    <location>
        <begin position="430"/>
        <end position="444"/>
    </location>
</feature>
<feature type="compositionally biased region" description="Polar residues" evidence="1">
    <location>
        <begin position="333"/>
        <end position="343"/>
    </location>
</feature>
<dbReference type="AlphaFoldDB" id="Q4N9D6"/>
<feature type="compositionally biased region" description="Polar residues" evidence="1">
    <location>
        <begin position="716"/>
        <end position="729"/>
    </location>
</feature>
<feature type="compositionally biased region" description="Low complexity" evidence="1">
    <location>
        <begin position="740"/>
        <end position="755"/>
    </location>
</feature>
<dbReference type="InterPro" id="IPR007480">
    <property type="entry name" value="DUF529"/>
</dbReference>